<organism evidence="2 3">
    <name type="scientific">Martelella alba</name>
    <dbReference type="NCBI Taxonomy" id="2590451"/>
    <lineage>
        <taxon>Bacteria</taxon>
        <taxon>Pseudomonadati</taxon>
        <taxon>Pseudomonadota</taxon>
        <taxon>Alphaproteobacteria</taxon>
        <taxon>Hyphomicrobiales</taxon>
        <taxon>Aurantimonadaceae</taxon>
        <taxon>Martelella</taxon>
    </lineage>
</organism>
<dbReference type="GO" id="GO:0110154">
    <property type="term" value="P:RNA decapping"/>
    <property type="evidence" value="ECO:0007669"/>
    <property type="project" value="TreeGrafter"/>
</dbReference>
<gene>
    <name evidence="2" type="ORF">FJU08_09555</name>
</gene>
<dbReference type="Proteomes" id="UP000318801">
    <property type="component" value="Unassembled WGS sequence"/>
</dbReference>
<dbReference type="InterPro" id="IPR050126">
    <property type="entry name" value="Ap4A_hydrolase"/>
</dbReference>
<evidence type="ECO:0000313" key="2">
    <source>
        <dbReference type="EMBL" id="TPW30904.1"/>
    </source>
</evidence>
<dbReference type="GO" id="GO:0005737">
    <property type="term" value="C:cytoplasm"/>
    <property type="evidence" value="ECO:0007669"/>
    <property type="project" value="TreeGrafter"/>
</dbReference>
<comment type="caution">
    <text evidence="2">The sequence shown here is derived from an EMBL/GenBank/DDBJ whole genome shotgun (WGS) entry which is preliminary data.</text>
</comment>
<dbReference type="InterPro" id="IPR004843">
    <property type="entry name" value="Calcineurin-like_PHP"/>
</dbReference>
<dbReference type="Gene3D" id="3.60.21.10">
    <property type="match status" value="1"/>
</dbReference>
<accession>A0A506UD83</accession>
<name>A0A506UD83_9HYPH</name>
<keyword evidence="3" id="KW-1185">Reference proteome</keyword>
<evidence type="ECO:0000259" key="1">
    <source>
        <dbReference type="Pfam" id="PF00149"/>
    </source>
</evidence>
<dbReference type="Pfam" id="PF00149">
    <property type="entry name" value="Metallophos"/>
    <property type="match status" value="1"/>
</dbReference>
<dbReference type="GO" id="GO:0016791">
    <property type="term" value="F:phosphatase activity"/>
    <property type="evidence" value="ECO:0007669"/>
    <property type="project" value="TreeGrafter"/>
</dbReference>
<dbReference type="SUPFAM" id="SSF56300">
    <property type="entry name" value="Metallo-dependent phosphatases"/>
    <property type="match status" value="1"/>
</dbReference>
<sequence>MQFLGKLFKKKPEQIAGRRHMVFDKVPAAIFAIGDVHGCIDLARQMEAEIAHAAQNIAGETWIVYLGDYVDRGHASAQMIDFLMARQQAGLRRLCLAGNHEEQMLSFMRRPASDHHWLNFGGEETLKSYGVQDMQRARKHLDTVVASHIPEEHVDFLEGLPSMIRFPGLCFVHAGLKHGVALEDQVDADLLWIRPDREEAEHGGPVTDGPVVVHGHTPVKQVERIGNRINLDTGAYFSGRLSCLKLSYGKPDAVLEVGGSGS</sequence>
<reference evidence="2 3" key="1">
    <citation type="submission" date="2019-06" db="EMBL/GenBank/DDBJ databases">
        <authorList>
            <person name="Li M."/>
        </authorList>
    </citation>
    <scope>NUCLEOTIDE SEQUENCE [LARGE SCALE GENOMIC DNA]</scope>
    <source>
        <strain evidence="2 3">BGMRC2036</strain>
    </source>
</reference>
<feature type="domain" description="Calcineurin-like phosphoesterase" evidence="1">
    <location>
        <begin position="30"/>
        <end position="228"/>
    </location>
</feature>
<dbReference type="PANTHER" id="PTHR42850">
    <property type="entry name" value="METALLOPHOSPHOESTERASE"/>
    <property type="match status" value="1"/>
</dbReference>
<dbReference type="EMBL" id="VHLG01000004">
    <property type="protein sequence ID" value="TPW30904.1"/>
    <property type="molecule type" value="Genomic_DNA"/>
</dbReference>
<proteinExistence type="predicted"/>
<dbReference type="GO" id="GO:0008803">
    <property type="term" value="F:bis(5'-nucleosyl)-tetraphosphatase (symmetrical) activity"/>
    <property type="evidence" value="ECO:0007669"/>
    <property type="project" value="TreeGrafter"/>
</dbReference>
<evidence type="ECO:0000313" key="3">
    <source>
        <dbReference type="Proteomes" id="UP000318801"/>
    </source>
</evidence>
<dbReference type="InterPro" id="IPR029052">
    <property type="entry name" value="Metallo-depent_PP-like"/>
</dbReference>
<protein>
    <submittedName>
        <fullName evidence="2">Serine/threonine protein phosphatase</fullName>
    </submittedName>
</protein>
<dbReference type="AlphaFoldDB" id="A0A506UD83"/>
<dbReference type="OrthoDB" id="9807890at2"/>
<dbReference type="PANTHER" id="PTHR42850:SF4">
    <property type="entry name" value="ZINC-DEPENDENT ENDOPOLYPHOSPHATASE"/>
    <property type="match status" value="1"/>
</dbReference>